<dbReference type="FunCoup" id="C7IVS3">
    <property type="interactions" value="231"/>
</dbReference>
<dbReference type="AGR" id="WB:WBGene00194733"/>
<evidence type="ECO:0000313" key="4">
    <source>
        <dbReference type="WormBase" id="Y41C4A.21"/>
    </source>
</evidence>
<dbReference type="PhylomeDB" id="C7IVS3"/>
<keyword evidence="1" id="KW-0732">Signal</keyword>
<dbReference type="HOGENOM" id="CLU_2608191_0_0_1"/>
<gene>
    <name evidence="2" type="ORF">CELE_Y41C4A.21</name>
    <name evidence="2 4" type="ORF">Y41C4A.21</name>
</gene>
<feature type="signal peptide" evidence="1">
    <location>
        <begin position="1"/>
        <end position="23"/>
    </location>
</feature>
<dbReference type="EMBL" id="BX284603">
    <property type="protein sequence ID" value="CBB16323.1"/>
    <property type="molecule type" value="Genomic_DNA"/>
</dbReference>
<dbReference type="InParanoid" id="C7IVS3"/>
<dbReference type="InterPro" id="IPR022559">
    <property type="entry name" value="SUP-1-like"/>
</dbReference>
<organism evidence="2 3">
    <name type="scientific">Caenorhabditis elegans</name>
    <dbReference type="NCBI Taxonomy" id="6239"/>
    <lineage>
        <taxon>Eukaryota</taxon>
        <taxon>Metazoa</taxon>
        <taxon>Ecdysozoa</taxon>
        <taxon>Nematoda</taxon>
        <taxon>Chromadorea</taxon>
        <taxon>Rhabditida</taxon>
        <taxon>Rhabditina</taxon>
        <taxon>Rhabditomorpha</taxon>
        <taxon>Rhabditoidea</taxon>
        <taxon>Rhabditidae</taxon>
        <taxon>Peloderinae</taxon>
        <taxon>Caenorhabditis</taxon>
    </lineage>
</organism>
<proteinExistence type="predicted"/>
<evidence type="ECO:0000313" key="3">
    <source>
        <dbReference type="Proteomes" id="UP000001940"/>
    </source>
</evidence>
<reference evidence="2 3" key="1">
    <citation type="journal article" date="1998" name="Science">
        <title>Genome sequence of the nematode C. elegans: a platform for investigating biology.</title>
        <authorList>
            <consortium name="The C. elegans sequencing consortium"/>
            <person name="Sulson J.E."/>
            <person name="Waterston R."/>
        </authorList>
    </citation>
    <scope>NUCLEOTIDE SEQUENCE [LARGE SCALE GENOMIC DNA]</scope>
    <source>
        <strain evidence="2 3">Bristol N2</strain>
    </source>
</reference>
<dbReference type="CTD" id="13191444"/>
<dbReference type="AlphaFoldDB" id="C7IVS3"/>
<evidence type="ECO:0000256" key="1">
    <source>
        <dbReference type="SAM" id="SignalP"/>
    </source>
</evidence>
<dbReference type="Pfam" id="PF10853">
    <property type="entry name" value="DUF2650"/>
    <property type="match status" value="1"/>
</dbReference>
<dbReference type="RefSeq" id="NP_001255138.1">
    <property type="nucleotide sequence ID" value="NM_001268209.1"/>
</dbReference>
<name>C7IVS3_CAEEL</name>
<evidence type="ECO:0000313" key="2">
    <source>
        <dbReference type="EMBL" id="CBB16323.1"/>
    </source>
</evidence>
<dbReference type="eggNOG" id="ENOG502T3EU">
    <property type="taxonomic scope" value="Eukaryota"/>
</dbReference>
<dbReference type="Proteomes" id="UP000001940">
    <property type="component" value="Chromosome III"/>
</dbReference>
<dbReference type="GeneID" id="13191444"/>
<sequence length="79" mass="8669">MLNLKFLISCVIIVIFAIVYSDAGDGMDFKGQISCGAKCNEPSFAHHYYCCGDGFNECCIGLEIWVIILMAVLTIISII</sequence>
<keyword evidence="3" id="KW-1185">Reference proteome</keyword>
<accession>C7IVS3</accession>
<dbReference type="KEGG" id="cel:CELE_Y41C4A.21"/>
<protein>
    <submittedName>
        <fullName evidence="2">UPF0506 domain-containing protein</fullName>
    </submittedName>
</protein>
<dbReference type="PaxDb" id="6239-Y41C4A.21"/>
<dbReference type="Bgee" id="WBGene00194733">
    <property type="expression patterns" value="Expressed in larva and 2 other cell types or tissues"/>
</dbReference>
<dbReference type="WormBase" id="Y41C4A.21">
    <property type="protein sequence ID" value="CE44039"/>
    <property type="gene ID" value="WBGene00194733"/>
</dbReference>
<feature type="chain" id="PRO_5002978640" evidence="1">
    <location>
        <begin position="24"/>
        <end position="79"/>
    </location>
</feature>